<comment type="caution">
    <text evidence="1">The sequence shown here is derived from an EMBL/GenBank/DDBJ whole genome shotgun (WGS) entry which is preliminary data.</text>
</comment>
<evidence type="ECO:0000313" key="1">
    <source>
        <dbReference type="EMBL" id="KKQ88144.1"/>
    </source>
</evidence>
<protein>
    <submittedName>
        <fullName evidence="1">Uncharacterized protein</fullName>
    </submittedName>
</protein>
<dbReference type="Proteomes" id="UP000034893">
    <property type="component" value="Unassembled WGS sequence"/>
</dbReference>
<accession>A0A0G0NQK4</accession>
<dbReference type="AlphaFoldDB" id="A0A0G0NQK4"/>
<sequence length="175" mass="20624">MKLYRFSPIENKEQLMEAIEHIHFDCFELCKKAFDKYFPVAGNMGVFCHYDDEYKFLTELRKKLTEESDNLNQKYFRLHNPIVIPARGDVPETTYTYLYIRRPDQYRAQVGDVDFVIDDEKYIELKKSLQSGSQINGAKIFDRPDLDMIELSNPDIDGLAYVSTRAMTEKVRVKQ</sequence>
<proteinExistence type="predicted"/>
<evidence type="ECO:0000313" key="2">
    <source>
        <dbReference type="Proteomes" id="UP000034893"/>
    </source>
</evidence>
<name>A0A0G0NQK4_9BACT</name>
<dbReference type="EMBL" id="LBVP01000027">
    <property type="protein sequence ID" value="KKQ88144.1"/>
    <property type="molecule type" value="Genomic_DNA"/>
</dbReference>
<gene>
    <name evidence="1" type="ORF">UT12_C0027G0009</name>
</gene>
<organism evidence="1 2">
    <name type="scientific">Candidatus Curtissbacteria bacterium GW2011_GWC2_38_9</name>
    <dbReference type="NCBI Taxonomy" id="1618414"/>
    <lineage>
        <taxon>Bacteria</taxon>
        <taxon>Candidatus Curtissiibacteriota</taxon>
    </lineage>
</organism>
<reference evidence="1 2" key="1">
    <citation type="journal article" date="2015" name="Nature">
        <title>rRNA introns, odd ribosomes, and small enigmatic genomes across a large radiation of phyla.</title>
        <authorList>
            <person name="Brown C.T."/>
            <person name="Hug L.A."/>
            <person name="Thomas B.C."/>
            <person name="Sharon I."/>
            <person name="Castelle C.J."/>
            <person name="Singh A."/>
            <person name="Wilkins M.J."/>
            <person name="Williams K.H."/>
            <person name="Banfield J.F."/>
        </authorList>
    </citation>
    <scope>NUCLEOTIDE SEQUENCE [LARGE SCALE GENOMIC DNA]</scope>
</reference>